<protein>
    <submittedName>
        <fullName evidence="2">Uncharacterized protein</fullName>
    </submittedName>
</protein>
<evidence type="ECO:0000313" key="2">
    <source>
        <dbReference type="EMBL" id="TWT50256.1"/>
    </source>
</evidence>
<organism evidence="2 3">
    <name type="scientific">Rubripirellula amarantea</name>
    <dbReference type="NCBI Taxonomy" id="2527999"/>
    <lineage>
        <taxon>Bacteria</taxon>
        <taxon>Pseudomonadati</taxon>
        <taxon>Planctomycetota</taxon>
        <taxon>Planctomycetia</taxon>
        <taxon>Pirellulales</taxon>
        <taxon>Pirellulaceae</taxon>
        <taxon>Rubripirellula</taxon>
    </lineage>
</organism>
<feature type="region of interest" description="Disordered" evidence="1">
    <location>
        <begin position="1"/>
        <end position="20"/>
    </location>
</feature>
<keyword evidence="3" id="KW-1185">Reference proteome</keyword>
<dbReference type="Proteomes" id="UP000316598">
    <property type="component" value="Unassembled WGS sequence"/>
</dbReference>
<dbReference type="EMBL" id="SJPI01000002">
    <property type="protein sequence ID" value="TWT50256.1"/>
    <property type="molecule type" value="Genomic_DNA"/>
</dbReference>
<proteinExistence type="predicted"/>
<feature type="compositionally biased region" description="Polar residues" evidence="1">
    <location>
        <begin position="1"/>
        <end position="12"/>
    </location>
</feature>
<reference evidence="2 3" key="1">
    <citation type="submission" date="2019-02" db="EMBL/GenBank/DDBJ databases">
        <title>Deep-cultivation of Planctomycetes and their phenomic and genomic characterization uncovers novel biology.</title>
        <authorList>
            <person name="Wiegand S."/>
            <person name="Jogler M."/>
            <person name="Boedeker C."/>
            <person name="Pinto D."/>
            <person name="Vollmers J."/>
            <person name="Rivas-Marin E."/>
            <person name="Kohn T."/>
            <person name="Peeters S.H."/>
            <person name="Heuer A."/>
            <person name="Rast P."/>
            <person name="Oberbeckmann S."/>
            <person name="Bunk B."/>
            <person name="Jeske O."/>
            <person name="Meyerdierks A."/>
            <person name="Storesund J.E."/>
            <person name="Kallscheuer N."/>
            <person name="Luecker S."/>
            <person name="Lage O.M."/>
            <person name="Pohl T."/>
            <person name="Merkel B.J."/>
            <person name="Hornburger P."/>
            <person name="Mueller R.-W."/>
            <person name="Bruemmer F."/>
            <person name="Labrenz M."/>
            <person name="Spormann A.M."/>
            <person name="Op Den Camp H."/>
            <person name="Overmann J."/>
            <person name="Amann R."/>
            <person name="Jetten M.S.M."/>
            <person name="Mascher T."/>
            <person name="Medema M.H."/>
            <person name="Devos D.P."/>
            <person name="Kaster A.-K."/>
            <person name="Ovreas L."/>
            <person name="Rohde M."/>
            <person name="Galperin M.Y."/>
            <person name="Jogler C."/>
        </authorList>
    </citation>
    <scope>NUCLEOTIDE SEQUENCE [LARGE SCALE GENOMIC DNA]</scope>
    <source>
        <strain evidence="2 3">Pla22</strain>
    </source>
</reference>
<accession>A0A5C5WHI8</accession>
<name>A0A5C5WHI8_9BACT</name>
<comment type="caution">
    <text evidence="2">The sequence shown here is derived from an EMBL/GenBank/DDBJ whole genome shotgun (WGS) entry which is preliminary data.</text>
</comment>
<evidence type="ECO:0000256" key="1">
    <source>
        <dbReference type="SAM" id="MobiDB-lite"/>
    </source>
</evidence>
<dbReference type="AlphaFoldDB" id="A0A5C5WHI8"/>
<sequence length="81" mass="9127">MLTSWVQENSPSYRHPIHPPTEHLPFANTRHIQTQTTETVVLLSQSKTIVPIVWSDPQHIRHQTTGTVALLSQGKTIVPIV</sequence>
<evidence type="ECO:0000313" key="3">
    <source>
        <dbReference type="Proteomes" id="UP000316598"/>
    </source>
</evidence>
<gene>
    <name evidence="2" type="ORF">Pla22_29970</name>
</gene>